<reference evidence="1 2" key="1">
    <citation type="submission" date="2006-09" db="EMBL/GenBank/DDBJ databases">
        <title>Sequence and annotation of the 288-kb ATCV-1 virus that infects an endosymbiotic Chlorella strain of the heliozoon Acanthocystis turfacea.</title>
        <authorList>
            <person name="Fitzgerald L.A."/>
            <person name="Graves M.V."/>
            <person name="Li X."/>
            <person name="Pfitzner A.J.P."/>
            <person name="Hartigan J."/>
            <person name="Van Etten J.L."/>
        </authorList>
    </citation>
    <scope>NUCLEOTIDE SEQUENCE [LARGE SCALE GENOMIC DNA]</scope>
    <source>
        <strain evidence="1 2">ATCV-1</strain>
    </source>
</reference>
<dbReference type="GeneID" id="5470640"/>
<dbReference type="KEGG" id="vg:5470640"/>
<keyword evidence="2" id="KW-1185">Reference proteome</keyword>
<dbReference type="Proteomes" id="UP000202420">
    <property type="component" value="Segment"/>
</dbReference>
<accession>A7K9I2</accession>
<evidence type="ECO:0000313" key="2">
    <source>
        <dbReference type="Proteomes" id="UP000202420"/>
    </source>
</evidence>
<organism evidence="1 2">
    <name type="scientific">Chlorovirus heliozoae</name>
    <dbReference type="NCBI Taxonomy" id="322019"/>
    <lineage>
        <taxon>Viruses</taxon>
        <taxon>Varidnaviria</taxon>
        <taxon>Bamfordvirae</taxon>
        <taxon>Nucleocytoviricota</taxon>
        <taxon>Megaviricetes</taxon>
        <taxon>Algavirales</taxon>
        <taxon>Phycodnaviridae</taxon>
        <taxon>Chlorovirus</taxon>
    </lineage>
</organism>
<sequence>MPSMMSFAFRPFTIANESSSLKNDTRIARYVFANNLTLSASRVDMNSFGTSLMRDSRPSISTNAVAFSPSSPMMMREGWRLS</sequence>
<dbReference type="EMBL" id="EF101928">
    <property type="protein sequence ID" value="ABT16706.1"/>
    <property type="molecule type" value="Genomic_DNA"/>
</dbReference>
<gene>
    <name evidence="1" type="primary">z572R</name>
    <name evidence="1" type="ORF">ATCV1_z572R</name>
</gene>
<name>A7K9I2_9PHYC</name>
<dbReference type="RefSeq" id="YP_001427053.1">
    <property type="nucleotide sequence ID" value="NC_008724.1"/>
</dbReference>
<proteinExistence type="predicted"/>
<evidence type="ECO:0000313" key="1">
    <source>
        <dbReference type="EMBL" id="ABT16706.1"/>
    </source>
</evidence>
<protein>
    <submittedName>
        <fullName evidence="1">Uncharacterized protein z572R</fullName>
    </submittedName>
</protein>